<dbReference type="RefSeq" id="WP_198482574.1">
    <property type="nucleotide sequence ID" value="NZ_CP066065.1"/>
</dbReference>
<evidence type="ECO:0000313" key="2">
    <source>
        <dbReference type="Proteomes" id="UP000595220"/>
    </source>
</evidence>
<accession>A0AAQ0BWM2</accession>
<proteinExistence type="predicted"/>
<dbReference type="AlphaFoldDB" id="A0AAQ0BWM2"/>
<dbReference type="Proteomes" id="UP000595220">
    <property type="component" value="Chromosome"/>
</dbReference>
<reference evidence="1 2" key="1">
    <citation type="submission" date="2020-12" db="EMBL/GenBank/DDBJ databases">
        <title>FDA dAtabase for Regulatory Grade micrObial Sequences (FDA-ARGOS): Supporting development and validation of Infectious Disease Dx tests.</title>
        <authorList>
            <person name="Sproer C."/>
            <person name="Gronow S."/>
            <person name="Severitt S."/>
            <person name="Schroder I."/>
            <person name="Tallon L."/>
            <person name="Sadzewicz L."/>
            <person name="Zhao X."/>
            <person name="Boylan J."/>
            <person name="Ott S."/>
            <person name="Bowen H."/>
            <person name="Vavikolanu K."/>
            <person name="Mehta A."/>
            <person name="Aluvathingal J."/>
            <person name="Nadendla S."/>
            <person name="Lowell S."/>
            <person name="Myers T."/>
            <person name="Yan Y."/>
            <person name="Sichtig H."/>
        </authorList>
    </citation>
    <scope>NUCLEOTIDE SEQUENCE [LARGE SCALE GENOMIC DNA]</scope>
    <source>
        <strain evidence="1 2">FDAARGOS_985</strain>
    </source>
</reference>
<protein>
    <recommendedName>
        <fullName evidence="3">DUF559 domain-containing protein</fullName>
    </recommendedName>
</protein>
<gene>
    <name evidence="1" type="ORF">I6H42_01385</name>
</gene>
<evidence type="ECO:0000313" key="1">
    <source>
        <dbReference type="EMBL" id="QQC44111.1"/>
    </source>
</evidence>
<name>A0AAQ0BWM2_9ACTO</name>
<evidence type="ECO:0008006" key="3">
    <source>
        <dbReference type="Google" id="ProtNLM"/>
    </source>
</evidence>
<dbReference type="EMBL" id="CP066065">
    <property type="protein sequence ID" value="QQC44111.1"/>
    <property type="molecule type" value="Genomic_DNA"/>
</dbReference>
<dbReference type="Gene3D" id="3.40.960.10">
    <property type="entry name" value="VSR Endonuclease"/>
    <property type="match status" value="1"/>
</dbReference>
<sequence>MRGIFAALPLTSAESSPWDIWDAVNRARMHAVNVSHQQPVLYVGPSCLRLNGIHGWVTNPRITIYRPSRRCTSHLPSCTVGTTTVPGTVVSCSSIPPITSDRERINGLETEHPFDALIRCALQEDPLEAFTLGCMALHKWSHFSMFDQPVCREQAEQIRSQLLERLTHATTRRGLQRARAILRTIDPGCENPAEAALLWLVRSLCPFPVHTQVRIDVRGRHYFADIVIRDLRIIIEFDGIGKMGETRSGLMQAKRDWIRRDQDLRDAGWNVIRVSWPDYADWDSLRLRLIRTIGHTGASPEFRILWSPPAAR</sequence>
<organism evidence="1 2">
    <name type="scientific">Schaalia meyeri</name>
    <dbReference type="NCBI Taxonomy" id="52773"/>
    <lineage>
        <taxon>Bacteria</taxon>
        <taxon>Bacillati</taxon>
        <taxon>Actinomycetota</taxon>
        <taxon>Actinomycetes</taxon>
        <taxon>Actinomycetales</taxon>
        <taxon>Actinomycetaceae</taxon>
        <taxon>Schaalia</taxon>
    </lineage>
</organism>
<keyword evidence="2" id="KW-1185">Reference proteome</keyword>